<protein>
    <submittedName>
        <fullName evidence="3">Uncharacterized protein</fullName>
    </submittedName>
</protein>
<reference evidence="3" key="1">
    <citation type="submission" date="2020-10" db="EMBL/GenBank/DDBJ databases">
        <title>Taxonomic study of unclassified bacteria belonging to the class Ktedonobacteria.</title>
        <authorList>
            <person name="Yabe S."/>
            <person name="Wang C.M."/>
            <person name="Zheng Y."/>
            <person name="Sakai Y."/>
            <person name="Cavaletti L."/>
            <person name="Monciardini P."/>
            <person name="Donadio S."/>
        </authorList>
    </citation>
    <scope>NUCLEOTIDE SEQUENCE</scope>
    <source>
        <strain evidence="3">ID150040</strain>
    </source>
</reference>
<dbReference type="EMBL" id="BNJK01000001">
    <property type="protein sequence ID" value="GHO96381.1"/>
    <property type="molecule type" value="Genomic_DNA"/>
</dbReference>
<name>A0A8J3IW40_9CHLR</name>
<feature type="compositionally biased region" description="Basic and acidic residues" evidence="1">
    <location>
        <begin position="242"/>
        <end position="262"/>
    </location>
</feature>
<gene>
    <name evidence="3" type="ORF">KSF_064290</name>
</gene>
<keyword evidence="4" id="KW-1185">Reference proteome</keyword>
<dbReference type="AlphaFoldDB" id="A0A8J3IW40"/>
<evidence type="ECO:0000313" key="4">
    <source>
        <dbReference type="Proteomes" id="UP000597444"/>
    </source>
</evidence>
<feature type="region of interest" description="Disordered" evidence="1">
    <location>
        <begin position="105"/>
        <end position="151"/>
    </location>
</feature>
<proteinExistence type="predicted"/>
<sequence length="262" mass="29361">MRSSLLLFVAGLLLLWLSGGIPPAPWLLLIQAIMQFGAPWGQPESAIQWLFILLIVQSLALGAAWFFFVWAIIRETRSILNIRARLQQTVPITVSTGIKLRNASSLSSTPAQRSGARRRDEQDFSSEWGTGAPQAGTFPENPFEEPGPGQSDYPLVQNAHNSPFDIQGDVYSVFRRPYSYGANLDVSEEIQEKEEDDIREEESPFRYGNPFEGSLPEVFSYDVDLRRSILEVEAEITQIEIDSPRKNQLEVKADKKGPSAHP</sequence>
<feature type="region of interest" description="Disordered" evidence="1">
    <location>
        <begin position="241"/>
        <end position="262"/>
    </location>
</feature>
<keyword evidence="2" id="KW-1133">Transmembrane helix</keyword>
<accession>A0A8J3IW40</accession>
<evidence type="ECO:0000256" key="1">
    <source>
        <dbReference type="SAM" id="MobiDB-lite"/>
    </source>
</evidence>
<dbReference type="RefSeq" id="WP_220207013.1">
    <property type="nucleotide sequence ID" value="NZ_BNJK01000001.1"/>
</dbReference>
<dbReference type="Proteomes" id="UP000597444">
    <property type="component" value="Unassembled WGS sequence"/>
</dbReference>
<keyword evidence="2" id="KW-0812">Transmembrane</keyword>
<evidence type="ECO:0000256" key="2">
    <source>
        <dbReference type="SAM" id="Phobius"/>
    </source>
</evidence>
<feature type="transmembrane region" description="Helical" evidence="2">
    <location>
        <begin position="49"/>
        <end position="73"/>
    </location>
</feature>
<organism evidence="3 4">
    <name type="scientific">Reticulibacter mediterranei</name>
    <dbReference type="NCBI Taxonomy" id="2778369"/>
    <lineage>
        <taxon>Bacteria</taxon>
        <taxon>Bacillati</taxon>
        <taxon>Chloroflexota</taxon>
        <taxon>Ktedonobacteria</taxon>
        <taxon>Ktedonobacterales</taxon>
        <taxon>Reticulibacteraceae</taxon>
        <taxon>Reticulibacter</taxon>
    </lineage>
</organism>
<comment type="caution">
    <text evidence="3">The sequence shown here is derived from an EMBL/GenBank/DDBJ whole genome shotgun (WGS) entry which is preliminary data.</text>
</comment>
<feature type="compositionally biased region" description="Low complexity" evidence="1">
    <location>
        <begin position="138"/>
        <end position="149"/>
    </location>
</feature>
<evidence type="ECO:0000313" key="3">
    <source>
        <dbReference type="EMBL" id="GHO96381.1"/>
    </source>
</evidence>
<keyword evidence="2" id="KW-0472">Membrane</keyword>